<protein>
    <submittedName>
        <fullName evidence="1">Uncharacterized protein</fullName>
    </submittedName>
</protein>
<reference evidence="1" key="1">
    <citation type="submission" date="2023-03" db="EMBL/GenBank/DDBJ databases">
        <title>Massive genome expansion in bonnet fungi (Mycena s.s.) driven by repeated elements and novel gene families across ecological guilds.</title>
        <authorList>
            <consortium name="Lawrence Berkeley National Laboratory"/>
            <person name="Harder C.B."/>
            <person name="Miyauchi S."/>
            <person name="Viragh M."/>
            <person name="Kuo A."/>
            <person name="Thoen E."/>
            <person name="Andreopoulos B."/>
            <person name="Lu D."/>
            <person name="Skrede I."/>
            <person name="Drula E."/>
            <person name="Henrissat B."/>
            <person name="Morin E."/>
            <person name="Kohler A."/>
            <person name="Barry K."/>
            <person name="LaButti K."/>
            <person name="Morin E."/>
            <person name="Salamov A."/>
            <person name="Lipzen A."/>
            <person name="Mereny Z."/>
            <person name="Hegedus B."/>
            <person name="Baldrian P."/>
            <person name="Stursova M."/>
            <person name="Weitz H."/>
            <person name="Taylor A."/>
            <person name="Grigoriev I.V."/>
            <person name="Nagy L.G."/>
            <person name="Martin F."/>
            <person name="Kauserud H."/>
        </authorList>
    </citation>
    <scope>NUCLEOTIDE SEQUENCE</scope>
    <source>
        <strain evidence="1">CBHHK067</strain>
    </source>
</reference>
<sequence length="208" mass="23421">MCTSLVRFKFSTDCSNGPSMPAIPPVAIPNLKSLDWQGMDVDDVNIFGPLVLPSLTSLEMRDGIEDSVFLLGSHSSFALQKLTLVFFALSFTRFSVFLRNMPSLTSFELRMSITITDELLAFLKYDSRNPVLPQLARLVLCCHEQHFSELSMVCMVQSRWGPRTPLKYIRISAKPTTSHASTPTVHRKVFSRIATMVAEGLYFDYKLS</sequence>
<dbReference type="Gene3D" id="3.80.10.10">
    <property type="entry name" value="Ribonuclease Inhibitor"/>
    <property type="match status" value="1"/>
</dbReference>
<evidence type="ECO:0000313" key="1">
    <source>
        <dbReference type="EMBL" id="KAJ7652229.1"/>
    </source>
</evidence>
<dbReference type="EMBL" id="JARKIE010000352">
    <property type="protein sequence ID" value="KAJ7652229.1"/>
    <property type="molecule type" value="Genomic_DNA"/>
</dbReference>
<organism evidence="1 2">
    <name type="scientific">Mycena rosella</name>
    <name type="common">Pink bonnet</name>
    <name type="synonym">Agaricus rosellus</name>
    <dbReference type="NCBI Taxonomy" id="1033263"/>
    <lineage>
        <taxon>Eukaryota</taxon>
        <taxon>Fungi</taxon>
        <taxon>Dikarya</taxon>
        <taxon>Basidiomycota</taxon>
        <taxon>Agaricomycotina</taxon>
        <taxon>Agaricomycetes</taxon>
        <taxon>Agaricomycetidae</taxon>
        <taxon>Agaricales</taxon>
        <taxon>Marasmiineae</taxon>
        <taxon>Mycenaceae</taxon>
        <taxon>Mycena</taxon>
    </lineage>
</organism>
<dbReference type="AlphaFoldDB" id="A0AAD7CLQ3"/>
<name>A0AAD7CLQ3_MYCRO</name>
<gene>
    <name evidence="1" type="ORF">B0H17DRAFT_1338606</name>
</gene>
<dbReference type="SUPFAM" id="SSF52047">
    <property type="entry name" value="RNI-like"/>
    <property type="match status" value="1"/>
</dbReference>
<proteinExistence type="predicted"/>
<comment type="caution">
    <text evidence="1">The sequence shown here is derived from an EMBL/GenBank/DDBJ whole genome shotgun (WGS) entry which is preliminary data.</text>
</comment>
<dbReference type="Proteomes" id="UP001221757">
    <property type="component" value="Unassembled WGS sequence"/>
</dbReference>
<dbReference type="InterPro" id="IPR032675">
    <property type="entry name" value="LRR_dom_sf"/>
</dbReference>
<keyword evidence="2" id="KW-1185">Reference proteome</keyword>
<evidence type="ECO:0000313" key="2">
    <source>
        <dbReference type="Proteomes" id="UP001221757"/>
    </source>
</evidence>
<accession>A0AAD7CLQ3</accession>